<feature type="compositionally biased region" description="Low complexity" evidence="1">
    <location>
        <begin position="519"/>
        <end position="530"/>
    </location>
</feature>
<dbReference type="InParanoid" id="A0A067Q4M2"/>
<feature type="compositionally biased region" description="Basic residues" evidence="1">
    <location>
        <begin position="236"/>
        <end position="247"/>
    </location>
</feature>
<keyword evidence="3" id="KW-1185">Reference proteome</keyword>
<evidence type="ECO:0000313" key="2">
    <source>
        <dbReference type="EMBL" id="KDQ62003.1"/>
    </source>
</evidence>
<feature type="compositionally biased region" description="Low complexity" evidence="1">
    <location>
        <begin position="92"/>
        <end position="105"/>
    </location>
</feature>
<feature type="compositionally biased region" description="Polar residues" evidence="1">
    <location>
        <begin position="284"/>
        <end position="295"/>
    </location>
</feature>
<feature type="region of interest" description="Disordered" evidence="1">
    <location>
        <begin position="85"/>
        <end position="328"/>
    </location>
</feature>
<feature type="region of interest" description="Disordered" evidence="1">
    <location>
        <begin position="510"/>
        <end position="537"/>
    </location>
</feature>
<protein>
    <submittedName>
        <fullName evidence="2">Uncharacterized protein</fullName>
    </submittedName>
</protein>
<feature type="compositionally biased region" description="Basic and acidic residues" evidence="1">
    <location>
        <begin position="257"/>
        <end position="267"/>
    </location>
</feature>
<gene>
    <name evidence="2" type="ORF">JAAARDRAFT_31481</name>
</gene>
<dbReference type="EMBL" id="KL197712">
    <property type="protein sequence ID" value="KDQ62003.1"/>
    <property type="molecule type" value="Genomic_DNA"/>
</dbReference>
<dbReference type="Proteomes" id="UP000027265">
    <property type="component" value="Unassembled WGS sequence"/>
</dbReference>
<sequence length="1185" mass="128684">MADCPCSRLRNVCQKCLDLCAASLSDITSSRFAKENLRSDPSAAPRLGRFTVAKKRTLGSANAKAGAVQPTQGIEIPTEMFPRARTAKKPSFHSPQRSSSSSGSKTKIDSESEVTSRVMTSGELDLGSLGTIPPVSASAPSKRKSKRQAQDETPSVQPAKKTRVSRKKVLEEGLRVGEGTAVCEEGMEGTRELASKSDLDPLKRKRGKGKAKVTDDVIPSPNVPAVDEPIPGVLQKKTKKSATKTLRRGASSSSLQIRDDQEADPSKRPRKRRKTDTEVELKLYQSTLSKPTSTRPALPHWNLVKPPPSTSAPPTVENLSSEPSTSTLPRPKIRIWAKTRAELLDVFPELSKAVNGVYWDVDSNLETPILVIEGSAWPDDRWDGSNAIELNMVREYSTPVRSGSRVGSMKIKRDGRQTRSTVTLNNDLKQDTLALSQFTTVALAENYPETPPPPSFMTSSVPPYPSIFTSNGPPHEPSTSGAAPISEDSVPQLASCCCSAYHFDPMCSCHTSPPPPSPSRTLHSTPPSLLEDPESSDEDFEEWLSASGFVSTSRIDGAEKECSYVTPDNIMYSVWHFGGGSEDAIFHPLADSLLRQDTDPTLLKPLLVPPIKYESESEDELPLSLIGPTLQLRTNSPPEIQTLIDSHNTDTPVIIIISRDSPLAPLNVPAECGYTMLGVFSVASWKRNEMDVHESKELDSIGSRVKWTIRFEWDPQADCLLPLPEGLEDIKSSIPWWLPPKLPSESAQVPPPDGQGQLQGFTESGELIVPNESAHHPSISISTSASLSTTLQAPEPAFPRPVNSFTISKVTLPPLNSALFGRAWYCRNCGKVSVISSLRHRRCDGCKPASEAVLGYALELEQIRSSSRESASSAWDVYPPSMRSSLETWADGVCTYSYYYSSDSLSQDVEDTVLVSLTEGEASTSTAGSGGRDCQVGKNGVVVRHVVMRKSKALEEEVEELFRDIQVNVELASVRGNAGISAFQYYAGQGVDKGAPMTRWEDVPQCVTQAREMMEFCARCYGEDESVKINRLGFHAWVAAGNKKCPPVSASKTPLVFLCLGNDVSLTISSLSASSNKGAHASSVQAKSKAKIEDESTGELDVDVLEDVVPSTEQDETVMDTTGVAVDEPTSISSKLPTSVKQPTQQPLFVTLTHGDLMILGGGDFQYSMKRHGMSILLMGEFVEG</sequence>
<accession>A0A067Q4M2</accession>
<evidence type="ECO:0000256" key="1">
    <source>
        <dbReference type="SAM" id="MobiDB-lite"/>
    </source>
</evidence>
<reference evidence="3" key="1">
    <citation type="journal article" date="2014" name="Proc. Natl. Acad. Sci. U.S.A.">
        <title>Extensive sampling of basidiomycete genomes demonstrates inadequacy of the white-rot/brown-rot paradigm for wood decay fungi.</title>
        <authorList>
            <person name="Riley R."/>
            <person name="Salamov A.A."/>
            <person name="Brown D.W."/>
            <person name="Nagy L.G."/>
            <person name="Floudas D."/>
            <person name="Held B.W."/>
            <person name="Levasseur A."/>
            <person name="Lombard V."/>
            <person name="Morin E."/>
            <person name="Otillar R."/>
            <person name="Lindquist E.A."/>
            <person name="Sun H."/>
            <person name="LaButti K.M."/>
            <person name="Schmutz J."/>
            <person name="Jabbour D."/>
            <person name="Luo H."/>
            <person name="Baker S.E."/>
            <person name="Pisabarro A.G."/>
            <person name="Walton J.D."/>
            <person name="Blanchette R.A."/>
            <person name="Henrissat B."/>
            <person name="Martin F."/>
            <person name="Cullen D."/>
            <person name="Hibbett D.S."/>
            <person name="Grigoriev I.V."/>
        </authorList>
    </citation>
    <scope>NUCLEOTIDE SEQUENCE [LARGE SCALE GENOMIC DNA]</scope>
    <source>
        <strain evidence="3">MUCL 33604</strain>
    </source>
</reference>
<feature type="compositionally biased region" description="Basic and acidic residues" evidence="1">
    <location>
        <begin position="188"/>
        <end position="202"/>
    </location>
</feature>
<organism evidence="2 3">
    <name type="scientific">Jaapia argillacea MUCL 33604</name>
    <dbReference type="NCBI Taxonomy" id="933084"/>
    <lineage>
        <taxon>Eukaryota</taxon>
        <taxon>Fungi</taxon>
        <taxon>Dikarya</taxon>
        <taxon>Basidiomycota</taxon>
        <taxon>Agaricomycotina</taxon>
        <taxon>Agaricomycetes</taxon>
        <taxon>Agaricomycetidae</taxon>
        <taxon>Jaapiales</taxon>
        <taxon>Jaapiaceae</taxon>
        <taxon>Jaapia</taxon>
    </lineage>
</organism>
<dbReference type="AlphaFoldDB" id="A0A067Q4M2"/>
<feature type="compositionally biased region" description="Polar residues" evidence="1">
    <location>
        <begin position="317"/>
        <end position="328"/>
    </location>
</feature>
<dbReference type="OrthoDB" id="2678679at2759"/>
<evidence type="ECO:0000313" key="3">
    <source>
        <dbReference type="Proteomes" id="UP000027265"/>
    </source>
</evidence>
<dbReference type="HOGENOM" id="CLU_310151_0_0_1"/>
<name>A0A067Q4M2_9AGAM</name>
<proteinExistence type="predicted"/>